<dbReference type="KEGG" id="afo:Afer_1409"/>
<evidence type="ECO:0000256" key="2">
    <source>
        <dbReference type="ARBA" id="ARBA00023125"/>
    </source>
</evidence>
<dbReference type="InterPro" id="IPR028978">
    <property type="entry name" value="Chorismate_lyase_/UTRA_dom_sf"/>
</dbReference>
<evidence type="ECO:0000313" key="6">
    <source>
        <dbReference type="Proteomes" id="UP000000771"/>
    </source>
</evidence>
<dbReference type="InterPro" id="IPR036390">
    <property type="entry name" value="WH_DNA-bd_sf"/>
</dbReference>
<dbReference type="AlphaFoldDB" id="C7M025"/>
<dbReference type="PANTHER" id="PTHR44846">
    <property type="entry name" value="MANNOSYL-D-GLYCERATE TRANSPORT/METABOLISM SYSTEM REPRESSOR MNGR-RELATED"/>
    <property type="match status" value="1"/>
</dbReference>
<name>C7M025_ACIFD</name>
<dbReference type="HOGENOM" id="CLU_063236_2_2_11"/>
<evidence type="ECO:0000256" key="3">
    <source>
        <dbReference type="ARBA" id="ARBA00023163"/>
    </source>
</evidence>
<dbReference type="Gene3D" id="1.10.10.10">
    <property type="entry name" value="Winged helix-like DNA-binding domain superfamily/Winged helix DNA-binding domain"/>
    <property type="match status" value="1"/>
</dbReference>
<reference evidence="5 6" key="1">
    <citation type="journal article" date="2009" name="Stand. Genomic Sci.">
        <title>Complete genome sequence of Acidimicrobium ferrooxidans type strain (ICP).</title>
        <authorList>
            <person name="Clum A."/>
            <person name="Nolan M."/>
            <person name="Lang E."/>
            <person name="Glavina Del Rio T."/>
            <person name="Tice H."/>
            <person name="Copeland A."/>
            <person name="Cheng J.F."/>
            <person name="Lucas S."/>
            <person name="Chen F."/>
            <person name="Bruce D."/>
            <person name="Goodwin L."/>
            <person name="Pitluck S."/>
            <person name="Ivanova N."/>
            <person name="Mavrommatis K."/>
            <person name="Mikhailova N."/>
            <person name="Pati A."/>
            <person name="Chen A."/>
            <person name="Palaniappan K."/>
            <person name="Goker M."/>
            <person name="Spring S."/>
            <person name="Land M."/>
            <person name="Hauser L."/>
            <person name="Chang Y.J."/>
            <person name="Jeffries C.C."/>
            <person name="Chain P."/>
            <person name="Bristow J."/>
            <person name="Eisen J.A."/>
            <person name="Markowitz V."/>
            <person name="Hugenholtz P."/>
            <person name="Kyrpides N.C."/>
            <person name="Klenk H.P."/>
            <person name="Lapidus A."/>
        </authorList>
    </citation>
    <scope>NUCLEOTIDE SEQUENCE [LARGE SCALE GENOMIC DNA]</scope>
    <source>
        <strain evidence="6">DSM 10331 / JCM 15462 / NBRC 103882 / ICP</strain>
    </source>
</reference>
<dbReference type="InterPro" id="IPR000524">
    <property type="entry name" value="Tscrpt_reg_HTH_GntR"/>
</dbReference>
<dbReference type="GO" id="GO:0003700">
    <property type="term" value="F:DNA-binding transcription factor activity"/>
    <property type="evidence" value="ECO:0007669"/>
    <property type="project" value="InterPro"/>
</dbReference>
<dbReference type="PRINTS" id="PR00035">
    <property type="entry name" value="HTHGNTR"/>
</dbReference>
<dbReference type="Pfam" id="PF07702">
    <property type="entry name" value="UTRA"/>
    <property type="match status" value="1"/>
</dbReference>
<protein>
    <submittedName>
        <fullName evidence="5">Transcriptional regulator, GntR family</fullName>
    </submittedName>
</protein>
<evidence type="ECO:0000259" key="4">
    <source>
        <dbReference type="PROSITE" id="PS50949"/>
    </source>
</evidence>
<dbReference type="InterPro" id="IPR050679">
    <property type="entry name" value="Bact_HTH_transcr_reg"/>
</dbReference>
<dbReference type="eggNOG" id="COG2188">
    <property type="taxonomic scope" value="Bacteria"/>
</dbReference>
<keyword evidence="2" id="KW-0238">DNA-binding</keyword>
<dbReference type="EMBL" id="CP001631">
    <property type="protein sequence ID" value="ACU54333.1"/>
    <property type="molecule type" value="Genomic_DNA"/>
</dbReference>
<dbReference type="SMART" id="SM00866">
    <property type="entry name" value="UTRA"/>
    <property type="match status" value="1"/>
</dbReference>
<keyword evidence="6" id="KW-1185">Reference proteome</keyword>
<keyword evidence="1" id="KW-0805">Transcription regulation</keyword>
<dbReference type="Proteomes" id="UP000000771">
    <property type="component" value="Chromosome"/>
</dbReference>
<dbReference type="SUPFAM" id="SSF46785">
    <property type="entry name" value="Winged helix' DNA-binding domain"/>
    <property type="match status" value="1"/>
</dbReference>
<dbReference type="GO" id="GO:0003677">
    <property type="term" value="F:DNA binding"/>
    <property type="evidence" value="ECO:0007669"/>
    <property type="project" value="UniProtKB-KW"/>
</dbReference>
<dbReference type="PROSITE" id="PS50949">
    <property type="entry name" value="HTH_GNTR"/>
    <property type="match status" value="1"/>
</dbReference>
<dbReference type="InterPro" id="IPR036388">
    <property type="entry name" value="WH-like_DNA-bd_sf"/>
</dbReference>
<dbReference type="PANTHER" id="PTHR44846:SF1">
    <property type="entry name" value="MANNOSYL-D-GLYCERATE TRANSPORT_METABOLISM SYSTEM REPRESSOR MNGR-RELATED"/>
    <property type="match status" value="1"/>
</dbReference>
<sequence>MGQVRIPRYLAIAERLRASIGDGRTSEGDLLPSEAELCARYGASRITIRRALETLRDEGLVESRQGLGWIVTRVPVAQSLGRFTTIEQQLRELGRTPERRILSSIIKPATGPIEAVLGGGDVREVRRLNLADQEPFATVTVWIPAHLAERFTVTELERSSFYELLSASGQLLRPLAWAHQVIRAAAIDEHDAAVLNVPAESVGLTVERTTYDTADVAILHSRFVFPASRVFFEVDLVDEVSSIGPSGLRLVT</sequence>
<accession>C7M025</accession>
<proteinExistence type="predicted"/>
<evidence type="ECO:0000313" key="5">
    <source>
        <dbReference type="EMBL" id="ACU54333.1"/>
    </source>
</evidence>
<feature type="domain" description="HTH gntR-type" evidence="4">
    <location>
        <begin position="6"/>
        <end position="74"/>
    </location>
</feature>
<dbReference type="GO" id="GO:0045892">
    <property type="term" value="P:negative regulation of DNA-templated transcription"/>
    <property type="evidence" value="ECO:0007669"/>
    <property type="project" value="TreeGrafter"/>
</dbReference>
<dbReference type="STRING" id="525909.Afer_1409"/>
<organism evidence="5 6">
    <name type="scientific">Acidimicrobium ferrooxidans (strain DSM 10331 / JCM 15462 / NBRC 103882 / ICP)</name>
    <dbReference type="NCBI Taxonomy" id="525909"/>
    <lineage>
        <taxon>Bacteria</taxon>
        <taxon>Bacillati</taxon>
        <taxon>Actinomycetota</taxon>
        <taxon>Acidimicrobiia</taxon>
        <taxon>Acidimicrobiales</taxon>
        <taxon>Acidimicrobiaceae</taxon>
        <taxon>Acidimicrobium</taxon>
    </lineage>
</organism>
<keyword evidence="3" id="KW-0804">Transcription</keyword>
<dbReference type="SUPFAM" id="SSF64288">
    <property type="entry name" value="Chorismate lyase-like"/>
    <property type="match status" value="1"/>
</dbReference>
<gene>
    <name evidence="5" type="ordered locus">Afer_1409</name>
</gene>
<dbReference type="InterPro" id="IPR011663">
    <property type="entry name" value="UTRA"/>
</dbReference>
<dbReference type="CDD" id="cd07377">
    <property type="entry name" value="WHTH_GntR"/>
    <property type="match status" value="1"/>
</dbReference>
<dbReference type="SMART" id="SM00345">
    <property type="entry name" value="HTH_GNTR"/>
    <property type="match status" value="1"/>
</dbReference>
<dbReference type="Pfam" id="PF00392">
    <property type="entry name" value="GntR"/>
    <property type="match status" value="1"/>
</dbReference>
<dbReference type="Gene3D" id="3.40.1410.10">
    <property type="entry name" value="Chorismate lyase-like"/>
    <property type="match status" value="1"/>
</dbReference>
<evidence type="ECO:0000256" key="1">
    <source>
        <dbReference type="ARBA" id="ARBA00023015"/>
    </source>
</evidence>